<evidence type="ECO:0000256" key="1">
    <source>
        <dbReference type="SAM" id="Phobius"/>
    </source>
</evidence>
<keyword evidence="1" id="KW-0472">Membrane</keyword>
<keyword evidence="1" id="KW-1133">Transmembrane helix</keyword>
<protein>
    <submittedName>
        <fullName evidence="2">Uncharacterized protein</fullName>
    </submittedName>
</protein>
<reference evidence="2 3" key="1">
    <citation type="submission" date="2015-06" db="EMBL/GenBank/DDBJ databases">
        <title>Survival trade-offs in plant roots during colonization by closely related pathogenic and mutualistic fungi.</title>
        <authorList>
            <person name="Hacquard S."/>
            <person name="Kracher B."/>
            <person name="Hiruma K."/>
            <person name="Weinman A."/>
            <person name="Muench P."/>
            <person name="Garrido Oter R."/>
            <person name="Ver Loren van Themaat E."/>
            <person name="Dallerey J.-F."/>
            <person name="Damm U."/>
            <person name="Henrissat B."/>
            <person name="Lespinet O."/>
            <person name="Thon M."/>
            <person name="Kemen E."/>
            <person name="McHardy A.C."/>
            <person name="Schulze-Lefert P."/>
            <person name="O'Connell R.J."/>
        </authorList>
    </citation>
    <scope>NUCLEOTIDE SEQUENCE [LARGE SCALE GENOMIC DNA]</scope>
    <source>
        <strain evidence="2 3">MAFF 238704</strain>
    </source>
</reference>
<keyword evidence="3" id="KW-1185">Reference proteome</keyword>
<keyword evidence="1" id="KW-0812">Transmembrane</keyword>
<proteinExistence type="predicted"/>
<sequence>LTVFNNTDHIMDSDAAGIDLHNFVHKRLAEAKSSLPSDQDRGFAMNAITVILFLLDVVVTVAEWCMTDDVREAAGREDVKRLWEKNNLSDVSDLVCLTQDQALLREICNQINKFSQDLRVLVESRGHEYQQGQLKRERGPVYDEAVAITSAGEPFIDAKGSDG</sequence>
<organism evidence="2 3">
    <name type="scientific">Colletotrichum incanum</name>
    <name type="common">Soybean anthracnose fungus</name>
    <dbReference type="NCBI Taxonomy" id="1573173"/>
    <lineage>
        <taxon>Eukaryota</taxon>
        <taxon>Fungi</taxon>
        <taxon>Dikarya</taxon>
        <taxon>Ascomycota</taxon>
        <taxon>Pezizomycotina</taxon>
        <taxon>Sordariomycetes</taxon>
        <taxon>Hypocreomycetidae</taxon>
        <taxon>Glomerellales</taxon>
        <taxon>Glomerellaceae</taxon>
        <taxon>Colletotrichum</taxon>
        <taxon>Colletotrichum spaethianum species complex</taxon>
    </lineage>
</organism>
<evidence type="ECO:0000313" key="3">
    <source>
        <dbReference type="Proteomes" id="UP000076584"/>
    </source>
</evidence>
<name>A0A161VWT1_COLIC</name>
<feature type="transmembrane region" description="Helical" evidence="1">
    <location>
        <begin position="43"/>
        <end position="66"/>
    </location>
</feature>
<dbReference type="AlphaFoldDB" id="A0A161VWT1"/>
<dbReference type="EMBL" id="LFIW01000316">
    <property type="protein sequence ID" value="KZL87244.1"/>
    <property type="molecule type" value="Genomic_DNA"/>
</dbReference>
<dbReference type="Proteomes" id="UP000076584">
    <property type="component" value="Unassembled WGS sequence"/>
</dbReference>
<gene>
    <name evidence="2" type="ORF">CI238_12176</name>
</gene>
<comment type="caution">
    <text evidence="2">The sequence shown here is derived from an EMBL/GenBank/DDBJ whole genome shotgun (WGS) entry which is preliminary data.</text>
</comment>
<feature type="non-terminal residue" evidence="2">
    <location>
        <position position="1"/>
    </location>
</feature>
<evidence type="ECO:0000313" key="2">
    <source>
        <dbReference type="EMBL" id="KZL87244.1"/>
    </source>
</evidence>
<accession>A0A161VWT1</accession>